<keyword evidence="4" id="KW-0106">Calcium</keyword>
<evidence type="ECO:0000256" key="4">
    <source>
        <dbReference type="ARBA" id="ARBA00022837"/>
    </source>
</evidence>
<evidence type="ECO:0000256" key="3">
    <source>
        <dbReference type="ARBA" id="ARBA00022737"/>
    </source>
</evidence>
<organism evidence="10 11">
    <name type="scientific">Rubricella aquisinus</name>
    <dbReference type="NCBI Taxonomy" id="2028108"/>
    <lineage>
        <taxon>Bacteria</taxon>
        <taxon>Pseudomonadati</taxon>
        <taxon>Pseudomonadota</taxon>
        <taxon>Alphaproteobacteria</taxon>
        <taxon>Rhodobacterales</taxon>
        <taxon>Paracoccaceae</taxon>
        <taxon>Rubricella</taxon>
    </lineage>
</organism>
<dbReference type="GO" id="GO:0007156">
    <property type="term" value="P:homophilic cell adhesion via plasma membrane adhesion molecules"/>
    <property type="evidence" value="ECO:0007669"/>
    <property type="project" value="InterPro"/>
</dbReference>
<evidence type="ECO:0000256" key="1">
    <source>
        <dbReference type="ARBA" id="ARBA00004370"/>
    </source>
</evidence>
<gene>
    <name evidence="10" type="ORF">FHS89_001916</name>
</gene>
<dbReference type="PROSITE" id="PS50268">
    <property type="entry name" value="CADHERIN_2"/>
    <property type="match status" value="5"/>
</dbReference>
<reference evidence="10 11" key="1">
    <citation type="submission" date="2020-08" db="EMBL/GenBank/DDBJ databases">
        <title>Genomic Encyclopedia of Type Strains, Phase IV (KMG-IV): sequencing the most valuable type-strain genomes for metagenomic binning, comparative biology and taxonomic classification.</title>
        <authorList>
            <person name="Goeker M."/>
        </authorList>
    </citation>
    <scope>NUCLEOTIDE SEQUENCE [LARGE SCALE GENOMIC DNA]</scope>
    <source>
        <strain evidence="10 11">DSM 103377</strain>
    </source>
</reference>
<dbReference type="InterPro" id="IPR010221">
    <property type="entry name" value="VCBS_dom"/>
</dbReference>
<comment type="caution">
    <text evidence="10">The sequence shown here is derived from an EMBL/GenBank/DDBJ whole genome shotgun (WGS) entry which is preliminary data.</text>
</comment>
<sequence length="2284" mass="232059">MPRKTPGKVKISNKPVNGNDEDNVLDTSSNETGMRINGGDGNDNIIGTAAADRVNAGDGDDIVFGGAGDDVLFGNDGTDTAVFTGSILDYVWEWSRGNTLNVSGADGNDMLKHFEFLQFDDFTYSTDGNNAPIAVLRSEAATEENAGLSLNVDLYDFDGDAVTVVGVSSTRGAVSMVEGLSATQAAAMGSSEGIRIDFDPLGDFDYLAVGQTTIETITLQIMDANGNQTTVSYDIVVTGTNDAPTLASATASATEDGASITVDLAALGDDVDSDDDGASLTYSVTGAPAEGSAAISGTTLTFDPGADFQNLALGETRDVVVEVTATDAHGATATNTVTVTVTGTNDAPTLSAAATSAVEDGGAVSVDLSALGADVDSDDDGASLTYSVTGAPAEGSAAISGTTLTFDPGADFQNLALGETRDVVVEVTATDAHGATATNTVTVTVTGTNDAPTLSAAATSAVEDGGAVSVDLSALGADVDSDDDGASLTYAVTGAPGEGAASISGTTLSFDPGADFQDLAVGETRDVTIEVTATDAHGATATNAVTITVTGTNDAPIAQPISGAVSENGSGYSVAAGAANIPNSNYFYVVDYDTESMSVVPNTLATFDFANIVSAAWVPANGMILNVNPNNYDFELSVISMTDGVPELVPSSAFEIGGTYTGATSDRQVVGLDYFIFEDATSDTDITLTVPASATSAGTADVTFSLSGIDFVWSSLQLDGVTAEVTPTAGTDTVTLTAVYSDVDASDTHTISIDTTGTVGSVTDNGDGTFEYDANGQFEGLAEGETTTDSFTYTVDDGNGGLATETATVTITGSNDGPSMAAAAASAEEDGAAIAVDLSALGDDIDSDDDGTTLIYSITSAPGEGSAAISGTTLSFDPGSDFQDLAVGETRNVTVQVTATDAHGATATNDVTITVTGTNDGPVAANDSNAGDAVIEQGSTEAGDATATGTVLANDTDVDATDVLSVARAASDGGVLSAANVGAAIVGTYGALTLAADGTWTYLLDDSDPDTEALAPGEVVTDVFSYEVSDGNGGTDIATLTISITGSEDNRPPVAEDASATLNEDTTLSGSLPTTDPDLGSGDVLTHGVLTGPANGSLSLNADGSYTYTPNADFNGTDSFTYEVVDALGETDTGTITLTVAAVNDGPEVTVPLPQQVDGGVIGTTVLRTHVIDNTNGGAMGDVAALDNGSIVVTSNQSNFANNGGRTFVSIVSPDGTETPVFLDDATGTDHTVVALEGGGFAVAYSSNRAIANVQFFDNDGTLLNEQNINSSYVDNSISLTATRDGGVMLSYHQWEGGANYDERLVKLDASGDIEFGPIDLNSPLVYGYNTAITDLADGGYALLSGYGTAVYPLELMLLDDTGAITSTVTVANSGEALFIDGSITQLANGNIVVSYEARPNGVWEGFFEIFDAQGTQVSETASLSDFARSAGVRSISDIQPLADGGFAAAFVNSYPTTDPVTGEALPAGVYVQSFNADGSYNGDAIYVMQGSMPSIDLGPDGNLVVMVRNASGLAEVATVAPPADSRIGTDEDTSVVIEGISVADVDIGETAGALMTVTVDAGNGTLGVDASGLAGYAGDGTATITLTGSVSAVNAALAGLEYTPDQDFNGEDTIRVTANDNGNSGAGGAQSATSAFTVQVAAVNDAPEITVPTGYSAEGAAPEFTVPVGTYSRVDDAGGFIWDSYSYQSGGFINGTNDAYDGSYQVRIDGQYMSNASLTRSADGRHLQTSALTSSNGIEFVREQWVPTDQEYARVFDTFTNTTGTAQTITVNYYTNLGSDGWTGVVETGSGDLSFSTDDTHLLTDDVGIYWGGAGDPMVLHLIQDGEGSESMTASSLSRDGVSYSFQLDIAAGESVSLLQFASQSYNRTTMTTTISDLLEFEAGALNHLTSEQLARIVNFDVEGALITDEDRSLEINGLAISDVDLDEAGANALMTVEVSAANGTLNSTDVAGLTGITGEGGATMTVTGSLAAVNAALEALVYTPDADFNGEDTITVVANDNGNTGQGGAQTATSAFNVTVLPVNDAPTVTDGAGSVTEDGALTVSGALAAADVDGDALSYALANGLGTYGRLDVDTSGNWTYILDNAATALDTLDAGESAIESFAIDVSDGNGGVTTATVDITVNGANEGPAPGSFDDITTQNFSGIPAGYAGLNWSNAWILNSANYSIQDSGYVRGTTSGDYVVYASSTMRVTGINGDEFDFNGVTLTAAWNDNLNIDVMGYRDGVLLHSETVIVSDDAPTVFTFGWDDVDEVTFRPYGGTDAGTPGGGNHLAMDDFDFML</sequence>
<dbReference type="InterPro" id="IPR050971">
    <property type="entry name" value="Cadherin-domain_protein"/>
</dbReference>
<protein>
    <submittedName>
        <fullName evidence="10">VCBS repeat-containing protein</fullName>
    </submittedName>
</protein>
<dbReference type="Proteomes" id="UP000553766">
    <property type="component" value="Unassembled WGS sequence"/>
</dbReference>
<evidence type="ECO:0000256" key="7">
    <source>
        <dbReference type="ARBA" id="ARBA00023136"/>
    </source>
</evidence>
<keyword evidence="2" id="KW-0812">Transmembrane</keyword>
<evidence type="ECO:0000256" key="5">
    <source>
        <dbReference type="ARBA" id="ARBA00022889"/>
    </source>
</evidence>
<keyword evidence="11" id="KW-1185">Reference proteome</keyword>
<feature type="domain" description="Cadherin" evidence="9">
    <location>
        <begin position="478"/>
        <end position="562"/>
    </location>
</feature>
<dbReference type="Gene3D" id="2.60.40.10">
    <property type="entry name" value="Immunoglobulins"/>
    <property type="match status" value="5"/>
</dbReference>
<dbReference type="Pfam" id="PF00353">
    <property type="entry name" value="HemolysinCabind"/>
    <property type="match status" value="1"/>
</dbReference>
<dbReference type="Pfam" id="PF17963">
    <property type="entry name" value="Big_9"/>
    <property type="match status" value="5"/>
</dbReference>
<feature type="domain" description="Cadherin" evidence="9">
    <location>
        <begin position="270"/>
        <end position="350"/>
    </location>
</feature>
<keyword evidence="5" id="KW-0130">Cell adhesion</keyword>
<dbReference type="GO" id="GO:0016020">
    <property type="term" value="C:membrane"/>
    <property type="evidence" value="ECO:0007669"/>
    <property type="project" value="UniProtKB-SubCell"/>
</dbReference>
<keyword evidence="3" id="KW-0677">Repeat</keyword>
<dbReference type="NCBIfam" id="TIGR01965">
    <property type="entry name" value="VCBS_repeat"/>
    <property type="match status" value="9"/>
</dbReference>
<dbReference type="PANTHER" id="PTHR24025:SF23">
    <property type="entry name" value="NEURAL-CADHERIN"/>
    <property type="match status" value="1"/>
</dbReference>
<dbReference type="InterPro" id="IPR013783">
    <property type="entry name" value="Ig-like_fold"/>
</dbReference>
<feature type="domain" description="Cadherin" evidence="9">
    <location>
        <begin position="2046"/>
        <end position="2137"/>
    </location>
</feature>
<dbReference type="PRINTS" id="PR00313">
    <property type="entry name" value="CABNDNGRPT"/>
</dbReference>
<feature type="region of interest" description="Disordered" evidence="8">
    <location>
        <begin position="1"/>
        <end position="33"/>
    </location>
</feature>
<dbReference type="Pfam" id="PF17803">
    <property type="entry name" value="Cadherin_4"/>
    <property type="match status" value="2"/>
</dbReference>
<dbReference type="Gene3D" id="2.60.40.3440">
    <property type="match status" value="1"/>
</dbReference>
<evidence type="ECO:0000256" key="6">
    <source>
        <dbReference type="ARBA" id="ARBA00022989"/>
    </source>
</evidence>
<feature type="domain" description="Cadherin" evidence="9">
    <location>
        <begin position="374"/>
        <end position="454"/>
    </location>
</feature>
<dbReference type="InterPro" id="IPR011049">
    <property type="entry name" value="Serralysin-like_metalloprot_C"/>
</dbReference>
<dbReference type="NCBIfam" id="NF012211">
    <property type="entry name" value="tand_rpt_95"/>
    <property type="match status" value="2"/>
</dbReference>
<keyword evidence="7" id="KW-0472">Membrane</keyword>
<dbReference type="EMBL" id="JACIJS010000005">
    <property type="protein sequence ID" value="MBB5515896.1"/>
    <property type="molecule type" value="Genomic_DNA"/>
</dbReference>
<dbReference type="InterPro" id="IPR002126">
    <property type="entry name" value="Cadherin-like_dom"/>
</dbReference>
<dbReference type="GO" id="GO:0005509">
    <property type="term" value="F:calcium ion binding"/>
    <property type="evidence" value="ECO:0007669"/>
    <property type="project" value="InterPro"/>
</dbReference>
<dbReference type="GO" id="GO:0005911">
    <property type="term" value="C:cell-cell junction"/>
    <property type="evidence" value="ECO:0007669"/>
    <property type="project" value="TreeGrafter"/>
</dbReference>
<dbReference type="InterPro" id="IPR040853">
    <property type="entry name" value="RapA2_cadherin-like"/>
</dbReference>
<dbReference type="RefSeq" id="WP_184010996.1">
    <property type="nucleotide sequence ID" value="NZ_JACIJS010000005.1"/>
</dbReference>
<evidence type="ECO:0000256" key="2">
    <source>
        <dbReference type="ARBA" id="ARBA00022692"/>
    </source>
</evidence>
<evidence type="ECO:0000259" key="9">
    <source>
        <dbReference type="PROSITE" id="PS50268"/>
    </source>
</evidence>
<evidence type="ECO:0000313" key="11">
    <source>
        <dbReference type="Proteomes" id="UP000553766"/>
    </source>
</evidence>
<dbReference type="InterPro" id="IPR001343">
    <property type="entry name" value="Hemolysn_Ca-bd"/>
</dbReference>
<evidence type="ECO:0000313" key="10">
    <source>
        <dbReference type="EMBL" id="MBB5515896.1"/>
    </source>
</evidence>
<proteinExistence type="predicted"/>
<dbReference type="InterPro" id="IPR006644">
    <property type="entry name" value="Cadg"/>
</dbReference>
<comment type="subcellular location">
    <subcellularLocation>
        <location evidence="1">Membrane</location>
    </subcellularLocation>
</comment>
<keyword evidence="6" id="KW-1133">Transmembrane helix</keyword>
<name>A0A840X212_9RHOB</name>
<dbReference type="PANTHER" id="PTHR24025">
    <property type="entry name" value="DESMOGLEIN FAMILY MEMBER"/>
    <property type="match status" value="1"/>
</dbReference>
<feature type="domain" description="Cadherin" evidence="9">
    <location>
        <begin position="844"/>
        <end position="924"/>
    </location>
</feature>
<dbReference type="SMART" id="SM00736">
    <property type="entry name" value="CADG"/>
    <property type="match status" value="3"/>
</dbReference>
<dbReference type="SUPFAM" id="SSF51120">
    <property type="entry name" value="beta-Roll"/>
    <property type="match status" value="1"/>
</dbReference>
<accession>A0A840X212</accession>
<evidence type="ECO:0000256" key="8">
    <source>
        <dbReference type="SAM" id="MobiDB-lite"/>
    </source>
</evidence>